<protein>
    <submittedName>
        <fullName evidence="2">Uncharacterized protein LOC109552557</fullName>
    </submittedName>
</protein>
<dbReference type="AlphaFoldDB" id="A0A2U4CJI6"/>
<evidence type="ECO:0000313" key="2">
    <source>
        <dbReference type="RefSeq" id="XP_019805609.1"/>
    </source>
</evidence>
<organism evidence="1 2">
    <name type="scientific">Tursiops truncatus</name>
    <name type="common">Atlantic bottle-nosed dolphin</name>
    <name type="synonym">Delphinus truncatus</name>
    <dbReference type="NCBI Taxonomy" id="9739"/>
    <lineage>
        <taxon>Eukaryota</taxon>
        <taxon>Metazoa</taxon>
        <taxon>Chordata</taxon>
        <taxon>Craniata</taxon>
        <taxon>Vertebrata</taxon>
        <taxon>Euteleostomi</taxon>
        <taxon>Mammalia</taxon>
        <taxon>Eutheria</taxon>
        <taxon>Laurasiatheria</taxon>
        <taxon>Artiodactyla</taxon>
        <taxon>Whippomorpha</taxon>
        <taxon>Cetacea</taxon>
        <taxon>Odontoceti</taxon>
        <taxon>Delphinidae</taxon>
        <taxon>Tursiops</taxon>
    </lineage>
</organism>
<proteinExistence type="predicted"/>
<dbReference type="RefSeq" id="XP_019805609.1">
    <property type="nucleotide sequence ID" value="XM_019950050.1"/>
</dbReference>
<gene>
    <name evidence="2" type="primary">LOC109552557</name>
</gene>
<dbReference type="OrthoDB" id="9747679at2759"/>
<sequence length="91" mass="10140">MLLEGLALLLNPNAGGARKQLLSCRHWQGERPQMDFNCKPHSPPGLLITQGLDPRLMLDPRAWNMSELLSSGYVYSQAEAWCRGAALVFQC</sequence>
<keyword evidence="1" id="KW-1185">Reference proteome</keyword>
<reference evidence="2" key="1">
    <citation type="submission" date="2025-08" db="UniProtKB">
        <authorList>
            <consortium name="RefSeq"/>
        </authorList>
    </citation>
    <scope>IDENTIFICATION</scope>
    <source>
        <tissue evidence="2">Spleen</tissue>
    </source>
</reference>
<name>A0A2U4CJI6_TURTR</name>
<dbReference type="InParanoid" id="A0A2U4CJI6"/>
<accession>A0A2U4CJI6</accession>
<dbReference type="Proteomes" id="UP000245320">
    <property type="component" value="Chromosome 13"/>
</dbReference>
<evidence type="ECO:0000313" key="1">
    <source>
        <dbReference type="Proteomes" id="UP000245320"/>
    </source>
</evidence>